<proteinExistence type="predicted"/>
<evidence type="ECO:0000313" key="3">
    <source>
        <dbReference type="Proteomes" id="UP001163046"/>
    </source>
</evidence>
<organism evidence="2 3">
    <name type="scientific">Desmophyllum pertusum</name>
    <dbReference type="NCBI Taxonomy" id="174260"/>
    <lineage>
        <taxon>Eukaryota</taxon>
        <taxon>Metazoa</taxon>
        <taxon>Cnidaria</taxon>
        <taxon>Anthozoa</taxon>
        <taxon>Hexacorallia</taxon>
        <taxon>Scleractinia</taxon>
        <taxon>Caryophylliina</taxon>
        <taxon>Caryophylliidae</taxon>
        <taxon>Desmophyllum</taxon>
    </lineage>
</organism>
<evidence type="ECO:0000256" key="1">
    <source>
        <dbReference type="SAM" id="MobiDB-lite"/>
    </source>
</evidence>
<keyword evidence="3" id="KW-1185">Reference proteome</keyword>
<dbReference type="EMBL" id="MU825875">
    <property type="protein sequence ID" value="KAJ7386797.1"/>
    <property type="molecule type" value="Genomic_DNA"/>
</dbReference>
<dbReference type="Proteomes" id="UP001163046">
    <property type="component" value="Unassembled WGS sequence"/>
</dbReference>
<feature type="region of interest" description="Disordered" evidence="1">
    <location>
        <begin position="107"/>
        <end position="129"/>
    </location>
</feature>
<comment type="caution">
    <text evidence="2">The sequence shown here is derived from an EMBL/GenBank/DDBJ whole genome shotgun (WGS) entry which is preliminary data.</text>
</comment>
<evidence type="ECO:0000313" key="2">
    <source>
        <dbReference type="EMBL" id="KAJ7386797.1"/>
    </source>
</evidence>
<dbReference type="GO" id="GO:0016755">
    <property type="term" value="F:aminoacyltransferase activity"/>
    <property type="evidence" value="ECO:0007669"/>
    <property type="project" value="InterPro"/>
</dbReference>
<sequence length="160" mass="18591">MSITWERKIEESLWLYLSNPQNTPTELWEARMLSNELKKILVNSSRIAGELLKRWASQRKWPEIFTCWTGPEKWIPTKLILKLWISLSSFKNKSNFRQDVAKSTAKVLGKDTTSSDESESETSDSELEDDENIQEGVYYLLKELAFIISSKEIIRTDNVA</sequence>
<dbReference type="InterPro" id="IPR038622">
    <property type="entry name" value="CDPS_sf"/>
</dbReference>
<dbReference type="Gene3D" id="3.40.50.11710">
    <property type="entry name" value="Cyclodipeptide synthase"/>
    <property type="match status" value="1"/>
</dbReference>
<accession>A0A9W9ZRZ4</accession>
<reference evidence="2" key="1">
    <citation type="submission" date="2023-01" db="EMBL/GenBank/DDBJ databases">
        <title>Genome assembly of the deep-sea coral Lophelia pertusa.</title>
        <authorList>
            <person name="Herrera S."/>
            <person name="Cordes E."/>
        </authorList>
    </citation>
    <scope>NUCLEOTIDE SEQUENCE</scope>
    <source>
        <strain evidence="2">USNM1676648</strain>
        <tissue evidence="2">Polyp</tissue>
    </source>
</reference>
<name>A0A9W9ZRZ4_9CNID</name>
<feature type="compositionally biased region" description="Acidic residues" evidence="1">
    <location>
        <begin position="114"/>
        <end position="129"/>
    </location>
</feature>
<dbReference type="AlphaFoldDB" id="A0A9W9ZRZ4"/>
<gene>
    <name evidence="2" type="ORF">OS493_006826</name>
</gene>
<protein>
    <submittedName>
        <fullName evidence="2">Uncharacterized protein</fullName>
    </submittedName>
</protein>